<dbReference type="AlphaFoldDB" id="A1K9R8"/>
<sequence length="187" mass="20558">MLTEDEARARLAAHPLPPNPWVYANEHAVIIKADYTDTIERMLRWVPKTRWSAKHRCWIVPLTGLELVRSVLPELSRLAEAMQETPVAPAAEPAGADAEALARKWFVDSARLLYGSDWQRETARALGREEAALARWVLGEGVLEAPPAVLLDEMLALMRRRATDIAAAADVLAQRLRDGGPAAAAPA</sequence>
<proteinExistence type="predicted"/>
<name>A1K9R8_AZOSB</name>
<dbReference type="HOGENOM" id="CLU_1444917_0_0_4"/>
<accession>A1K9R8</accession>
<protein>
    <submittedName>
        <fullName evidence="1">Uncharacterized protein</fullName>
    </submittedName>
</protein>
<dbReference type="KEGG" id="azo:azo2957"/>
<dbReference type="RefSeq" id="WP_011766683.1">
    <property type="nucleotide sequence ID" value="NC_008702.1"/>
</dbReference>
<dbReference type="eggNOG" id="ENOG5031HNY">
    <property type="taxonomic scope" value="Bacteria"/>
</dbReference>
<evidence type="ECO:0000313" key="1">
    <source>
        <dbReference type="EMBL" id="CAL95573.1"/>
    </source>
</evidence>
<keyword evidence="2" id="KW-1185">Reference proteome</keyword>
<gene>
    <name evidence="1" type="ordered locus">azo2957</name>
</gene>
<dbReference type="Proteomes" id="UP000002588">
    <property type="component" value="Chromosome"/>
</dbReference>
<reference evidence="1 2" key="1">
    <citation type="journal article" date="2006" name="Nat. Biotechnol.">
        <title>Complete genome of the mutualistic, N2-fixing grass endophyte Azoarcus sp. strain BH72.</title>
        <authorList>
            <person name="Krause A."/>
            <person name="Ramakumar A."/>
            <person name="Bartels D."/>
            <person name="Battistoni F."/>
            <person name="Bekel T."/>
            <person name="Boch J."/>
            <person name="Boehm M."/>
            <person name="Friedrich F."/>
            <person name="Hurek T."/>
            <person name="Krause L."/>
            <person name="Linke B."/>
            <person name="McHardy A.C."/>
            <person name="Sarkar A."/>
            <person name="Schneiker S."/>
            <person name="Syed A.A."/>
            <person name="Thauer R."/>
            <person name="Vorhoelter F.-J."/>
            <person name="Weidner S."/>
            <person name="Puehler A."/>
            <person name="Reinhold-Hurek B."/>
            <person name="Kaiser O."/>
            <person name="Goesmann A."/>
        </authorList>
    </citation>
    <scope>NUCLEOTIDE SEQUENCE [LARGE SCALE GENOMIC DNA]</scope>
    <source>
        <strain evidence="1 2">BH72</strain>
    </source>
</reference>
<organism evidence="1 2">
    <name type="scientific">Azoarcus sp. (strain BH72)</name>
    <dbReference type="NCBI Taxonomy" id="418699"/>
    <lineage>
        <taxon>Bacteria</taxon>
        <taxon>Pseudomonadati</taxon>
        <taxon>Pseudomonadota</taxon>
        <taxon>Betaproteobacteria</taxon>
        <taxon>Rhodocyclales</taxon>
        <taxon>Zoogloeaceae</taxon>
        <taxon>Azoarcus</taxon>
    </lineage>
</organism>
<evidence type="ECO:0000313" key="2">
    <source>
        <dbReference type="Proteomes" id="UP000002588"/>
    </source>
</evidence>
<dbReference type="EMBL" id="AM406670">
    <property type="protein sequence ID" value="CAL95573.1"/>
    <property type="molecule type" value="Genomic_DNA"/>
</dbReference>